<evidence type="ECO:0000256" key="6">
    <source>
        <dbReference type="ARBA" id="ARBA00023014"/>
    </source>
</evidence>
<keyword evidence="5" id="KW-0408">Iron</keyword>
<dbReference type="InterPro" id="IPR006638">
    <property type="entry name" value="Elp3/MiaA/NifB-like_rSAM"/>
</dbReference>
<dbReference type="InterPro" id="IPR024560">
    <property type="entry name" value="UPF0313_C"/>
</dbReference>
<keyword evidence="3" id="KW-0949">S-adenosyl-L-methionine</keyword>
<dbReference type="InterPro" id="IPR022946">
    <property type="entry name" value="UPF0313"/>
</dbReference>
<dbReference type="Gene3D" id="3.80.30.20">
    <property type="entry name" value="tm_1862 like domain"/>
    <property type="match status" value="1"/>
</dbReference>
<accession>A0A644VJN3</accession>
<dbReference type="GO" id="GO:0046872">
    <property type="term" value="F:metal ion binding"/>
    <property type="evidence" value="ECO:0007669"/>
    <property type="project" value="UniProtKB-KW"/>
</dbReference>
<sequence>MSFLPITKKEIESLGWDYVDVIIVSGDAYVDHPSFGHAVIGRVLEKNGFRVAIIPQPNWRDDLRDFKKLGQPRLFFGVSAGVMDSMVNHYTALKRKRSDDAYTPGAEAGYRPDYATIVYSNILKEIYPQTPIILGGIEASMRRNAHYDYWSDSLKPSILLDSKADMLVYGMGEKTIVEIAQRLDKGEKISQIKDIYQTGFISKEIPNNDNWKTIELPSYEDCLKSKTKQATSILQIEKTSNKIIGERLVQKHGEGYVIINPFNPNFSSTDLDNSFDLPYERKPHPKYIKRGKITAFEMIKFSVNIHRGCFGGCSFCTIAAHQGKQIISRSENSILKEIDLIAKDQEFKGYLSDLGAPSANMYKMKGIDLKLCQNCSKPSCIFPKICNNLNFDHKPLLDLYQKVRALPYIKKAFVGSGLRYDLFIGIDKEKEKKYHTKEYFETVFKHHISGRLKVAPEHTEDKVLNLMRKPSFNQFISLKHLFDDLNKKHNLKQQLIPYFISSHPLCTLKDMQSLAQKTKQLGYRLEQVQDFTPTPMTISTEMYYTGIDIMTKEKIFIEKTLEGKRKQNQAFFWYKK</sequence>
<keyword evidence="4" id="KW-0479">Metal-binding</keyword>
<comment type="cofactor">
    <cofactor evidence="1">
        <name>[4Fe-4S] cluster</name>
        <dbReference type="ChEBI" id="CHEBI:49883"/>
    </cofactor>
</comment>
<organism evidence="8">
    <name type="scientific">bioreactor metagenome</name>
    <dbReference type="NCBI Taxonomy" id="1076179"/>
    <lineage>
        <taxon>unclassified sequences</taxon>
        <taxon>metagenomes</taxon>
        <taxon>ecological metagenomes</taxon>
    </lineage>
</organism>
<evidence type="ECO:0000256" key="1">
    <source>
        <dbReference type="ARBA" id="ARBA00001966"/>
    </source>
</evidence>
<evidence type="ECO:0000256" key="3">
    <source>
        <dbReference type="ARBA" id="ARBA00022691"/>
    </source>
</evidence>
<evidence type="ECO:0000256" key="5">
    <source>
        <dbReference type="ARBA" id="ARBA00023004"/>
    </source>
</evidence>
<reference evidence="8" key="1">
    <citation type="submission" date="2019-08" db="EMBL/GenBank/DDBJ databases">
        <authorList>
            <person name="Kucharzyk K."/>
            <person name="Murdoch R.W."/>
            <person name="Higgins S."/>
            <person name="Loffler F."/>
        </authorList>
    </citation>
    <scope>NUCLEOTIDE SEQUENCE</scope>
</reference>
<dbReference type="Pfam" id="PF08497">
    <property type="entry name" value="Radical_SAM_N"/>
    <property type="match status" value="1"/>
</dbReference>
<dbReference type="InterPro" id="IPR023404">
    <property type="entry name" value="rSAM_horseshoe"/>
</dbReference>
<dbReference type="AlphaFoldDB" id="A0A644VJN3"/>
<evidence type="ECO:0000259" key="7">
    <source>
        <dbReference type="PROSITE" id="PS51918"/>
    </source>
</evidence>
<dbReference type="GO" id="GO:0003824">
    <property type="term" value="F:catalytic activity"/>
    <property type="evidence" value="ECO:0007669"/>
    <property type="project" value="InterPro"/>
</dbReference>
<dbReference type="NCBIfam" id="TIGR03904">
    <property type="entry name" value="SAM_YgiQ"/>
    <property type="match status" value="1"/>
</dbReference>
<dbReference type="HAMAP" id="MF_01251">
    <property type="entry name" value="UPF0313"/>
    <property type="match status" value="1"/>
</dbReference>
<keyword evidence="2" id="KW-0004">4Fe-4S</keyword>
<feature type="domain" description="Radical SAM core" evidence="7">
    <location>
        <begin position="295"/>
        <end position="575"/>
    </location>
</feature>
<dbReference type="PROSITE" id="PS51918">
    <property type="entry name" value="RADICAL_SAM"/>
    <property type="match status" value="1"/>
</dbReference>
<dbReference type="InterPro" id="IPR013704">
    <property type="entry name" value="UPF0313_N"/>
</dbReference>
<protein>
    <recommendedName>
        <fullName evidence="7">Radical SAM core domain-containing protein</fullName>
    </recommendedName>
</protein>
<name>A0A644VJN3_9ZZZZ</name>
<proteinExistence type="inferred from homology"/>
<dbReference type="GO" id="GO:0051539">
    <property type="term" value="F:4 iron, 4 sulfur cluster binding"/>
    <property type="evidence" value="ECO:0007669"/>
    <property type="project" value="UniProtKB-KW"/>
</dbReference>
<dbReference type="EMBL" id="VSSQ01000332">
    <property type="protein sequence ID" value="MPL91548.1"/>
    <property type="molecule type" value="Genomic_DNA"/>
</dbReference>
<dbReference type="SFLD" id="SFLDG01069">
    <property type="entry name" value="UPF0313"/>
    <property type="match status" value="1"/>
</dbReference>
<dbReference type="SFLD" id="SFLDG01082">
    <property type="entry name" value="B12-binding_domain_containing"/>
    <property type="match status" value="1"/>
</dbReference>
<evidence type="ECO:0000313" key="8">
    <source>
        <dbReference type="EMBL" id="MPL91548.1"/>
    </source>
</evidence>
<dbReference type="SFLD" id="SFLDS00029">
    <property type="entry name" value="Radical_SAM"/>
    <property type="match status" value="1"/>
</dbReference>
<dbReference type="SMART" id="SM00729">
    <property type="entry name" value="Elp3"/>
    <property type="match status" value="1"/>
</dbReference>
<dbReference type="Pfam" id="PF11842">
    <property type="entry name" value="DUF3362"/>
    <property type="match status" value="1"/>
</dbReference>
<dbReference type="PANTHER" id="PTHR32331:SF0">
    <property type="entry name" value="UPF0313 PROTEIN YGIQ"/>
    <property type="match status" value="1"/>
</dbReference>
<dbReference type="PROSITE" id="PS01278">
    <property type="entry name" value="MTTASE_RADICAL"/>
    <property type="match status" value="1"/>
</dbReference>
<evidence type="ECO:0000256" key="2">
    <source>
        <dbReference type="ARBA" id="ARBA00022485"/>
    </source>
</evidence>
<dbReference type="PANTHER" id="PTHR32331">
    <property type="entry name" value="UPF0313 PROTEIN YGIQ"/>
    <property type="match status" value="1"/>
</dbReference>
<evidence type="ECO:0000256" key="4">
    <source>
        <dbReference type="ARBA" id="ARBA00022723"/>
    </source>
</evidence>
<dbReference type="InterPro" id="IPR007197">
    <property type="entry name" value="rSAM"/>
</dbReference>
<comment type="caution">
    <text evidence="8">The sequence shown here is derived from an EMBL/GenBank/DDBJ whole genome shotgun (WGS) entry which is preliminary data.</text>
</comment>
<dbReference type="InterPro" id="IPR020612">
    <property type="entry name" value="Methylthiotransferase_CS"/>
</dbReference>
<gene>
    <name evidence="8" type="ORF">SDC9_37623</name>
</gene>
<keyword evidence="6" id="KW-0411">Iron-sulfur</keyword>